<dbReference type="Pfam" id="PF17800">
    <property type="entry name" value="NPL"/>
    <property type="match status" value="1"/>
</dbReference>
<feature type="compositionally biased region" description="Basic and acidic residues" evidence="6">
    <location>
        <begin position="277"/>
        <end position="295"/>
    </location>
</feature>
<dbReference type="EC" id="5.2.1.8" evidence="2 5"/>
<proteinExistence type="predicted"/>
<organism evidence="8">
    <name type="scientific">Sesamum latifolium</name>
    <dbReference type="NCBI Taxonomy" id="2727402"/>
    <lineage>
        <taxon>Eukaryota</taxon>
        <taxon>Viridiplantae</taxon>
        <taxon>Streptophyta</taxon>
        <taxon>Embryophyta</taxon>
        <taxon>Tracheophyta</taxon>
        <taxon>Spermatophyta</taxon>
        <taxon>Magnoliopsida</taxon>
        <taxon>eudicotyledons</taxon>
        <taxon>Gunneridae</taxon>
        <taxon>Pentapetalae</taxon>
        <taxon>asterids</taxon>
        <taxon>lamiids</taxon>
        <taxon>Lamiales</taxon>
        <taxon>Pedaliaceae</taxon>
        <taxon>Sesamum</taxon>
    </lineage>
</organism>
<dbReference type="InterPro" id="IPR046357">
    <property type="entry name" value="PPIase_dom_sf"/>
</dbReference>
<dbReference type="InterPro" id="IPR041232">
    <property type="entry name" value="NPL"/>
</dbReference>
<dbReference type="PANTHER" id="PTHR43811:SF48">
    <property type="entry name" value="PEPTIDYL-PROLYL CIS-TRANS ISOMERASE FKBP43"/>
    <property type="match status" value="1"/>
</dbReference>
<comment type="caution">
    <text evidence="8">The sequence shown here is derived from an EMBL/GenBank/DDBJ whole genome shotgun (WGS) entry which is preliminary data.</text>
</comment>
<evidence type="ECO:0000313" key="8">
    <source>
        <dbReference type="EMBL" id="KAL0411824.1"/>
    </source>
</evidence>
<evidence type="ECO:0000256" key="5">
    <source>
        <dbReference type="PROSITE-ProRule" id="PRU00277"/>
    </source>
</evidence>
<reference evidence="8" key="2">
    <citation type="journal article" date="2024" name="Plant">
        <title>Genomic evolution and insights into agronomic trait innovations of Sesamum species.</title>
        <authorList>
            <person name="Miao H."/>
            <person name="Wang L."/>
            <person name="Qu L."/>
            <person name="Liu H."/>
            <person name="Sun Y."/>
            <person name="Le M."/>
            <person name="Wang Q."/>
            <person name="Wei S."/>
            <person name="Zheng Y."/>
            <person name="Lin W."/>
            <person name="Duan Y."/>
            <person name="Cao H."/>
            <person name="Xiong S."/>
            <person name="Wang X."/>
            <person name="Wei L."/>
            <person name="Li C."/>
            <person name="Ma Q."/>
            <person name="Ju M."/>
            <person name="Zhao R."/>
            <person name="Li G."/>
            <person name="Mu C."/>
            <person name="Tian Q."/>
            <person name="Mei H."/>
            <person name="Zhang T."/>
            <person name="Gao T."/>
            <person name="Zhang H."/>
        </authorList>
    </citation>
    <scope>NUCLEOTIDE SEQUENCE</scope>
    <source>
        <strain evidence="8">KEN1</strain>
    </source>
</reference>
<gene>
    <name evidence="8" type="ORF">Slati_3772100</name>
</gene>
<dbReference type="EMBL" id="JACGWN010000013">
    <property type="protein sequence ID" value="KAL0411824.1"/>
    <property type="molecule type" value="Genomic_DNA"/>
</dbReference>
<reference evidence="8" key="1">
    <citation type="submission" date="2020-06" db="EMBL/GenBank/DDBJ databases">
        <authorList>
            <person name="Li T."/>
            <person name="Hu X."/>
            <person name="Zhang T."/>
            <person name="Song X."/>
            <person name="Zhang H."/>
            <person name="Dai N."/>
            <person name="Sheng W."/>
            <person name="Hou X."/>
            <person name="Wei L."/>
        </authorList>
    </citation>
    <scope>NUCLEOTIDE SEQUENCE</scope>
    <source>
        <strain evidence="8">KEN1</strain>
        <tissue evidence="8">Leaf</tissue>
    </source>
</reference>
<evidence type="ECO:0000256" key="1">
    <source>
        <dbReference type="ARBA" id="ARBA00000971"/>
    </source>
</evidence>
<comment type="catalytic activity">
    <reaction evidence="1 5">
        <text>[protein]-peptidylproline (omega=180) = [protein]-peptidylproline (omega=0)</text>
        <dbReference type="Rhea" id="RHEA:16237"/>
        <dbReference type="Rhea" id="RHEA-COMP:10747"/>
        <dbReference type="Rhea" id="RHEA-COMP:10748"/>
        <dbReference type="ChEBI" id="CHEBI:83833"/>
        <dbReference type="ChEBI" id="CHEBI:83834"/>
        <dbReference type="EC" id="5.2.1.8"/>
    </reaction>
</comment>
<dbReference type="GO" id="GO:0003755">
    <property type="term" value="F:peptidyl-prolyl cis-trans isomerase activity"/>
    <property type="evidence" value="ECO:0007669"/>
    <property type="project" value="UniProtKB-KW"/>
</dbReference>
<dbReference type="Gene3D" id="3.10.50.40">
    <property type="match status" value="1"/>
</dbReference>
<dbReference type="PANTHER" id="PTHR43811">
    <property type="entry name" value="FKBP-TYPE PEPTIDYL-PROLYL CIS-TRANS ISOMERASE FKPA"/>
    <property type="match status" value="1"/>
</dbReference>
<feature type="region of interest" description="Disordered" evidence="6">
    <location>
        <begin position="261"/>
        <end position="314"/>
    </location>
</feature>
<keyword evidence="3 5" id="KW-0697">Rotamase</keyword>
<dbReference type="PROSITE" id="PS50059">
    <property type="entry name" value="FKBP_PPIASE"/>
    <property type="match status" value="1"/>
</dbReference>
<keyword evidence="4 5" id="KW-0413">Isomerase</keyword>
<dbReference type="Pfam" id="PF00254">
    <property type="entry name" value="FKBP_C"/>
    <property type="match status" value="1"/>
</dbReference>
<dbReference type="AlphaFoldDB" id="A0AAW2U4H1"/>
<accession>A0AAW2U4H1</accession>
<dbReference type="Gene3D" id="2.60.120.340">
    <property type="entry name" value="Nucleoplasmin core domain"/>
    <property type="match status" value="1"/>
</dbReference>
<dbReference type="InterPro" id="IPR001179">
    <property type="entry name" value="PPIase_FKBP_dom"/>
</dbReference>
<sequence length="569" mass="63310">MAFWGIEVKPGKPTTHSCEKARGRLRISQATLGISDATKKSIVQCNVGKRSPVLLCVLLPNQTESCHLDLEFEEADDVVFSVIGPRSVYLTGYYVRQSHQSNPHSDTYPFYLSSVILVRPHKVLYHTLILSLGGESYGVDIENSHTEGSSYCSEDDKYEDSFIDDEDSEGYSPSPVSSSKVSEMYVFLLFMDETMPENDKLKERKHHGKRLKKKFQVVESDDDTISRESEDEDGYLLSVFKSKKAAKTTLDGVGENIAQATAEMGDKSSNDGKCGSKSKEKIDPEDINGKPESAKPKRKRKECSNEEISCEVESDDHSILRADKEHEVEVSTKLKEEKEKLLLEGASTEGIGMEFHKVAEGNKLEQDLLHVDTTVKDLPAANGDQDQQSDDTVDIKSELPANAEQPEKKIKKKMKKKKTQDEGDLKMGLPNTTDNQQNTIIKDEDQTRSTEPIQKRTLSNGLIIEEMVNGPRDGKVAAAGKKVKIYYTAMLKESGHIFDSNVGKTVCKFRLGDEGIISGWNIGIDGMHVGDKRRLIIPPSMSYGKHGPGENVPPNSWLAYDVELVGVRK</sequence>
<evidence type="ECO:0000259" key="7">
    <source>
        <dbReference type="PROSITE" id="PS50059"/>
    </source>
</evidence>
<feature type="compositionally biased region" description="Basic residues" evidence="6">
    <location>
        <begin position="409"/>
        <end position="418"/>
    </location>
</feature>
<evidence type="ECO:0000256" key="3">
    <source>
        <dbReference type="ARBA" id="ARBA00023110"/>
    </source>
</evidence>
<feature type="domain" description="PPIase FKBP-type" evidence="7">
    <location>
        <begin position="480"/>
        <end position="568"/>
    </location>
</feature>
<evidence type="ECO:0000256" key="2">
    <source>
        <dbReference type="ARBA" id="ARBA00013194"/>
    </source>
</evidence>
<name>A0AAW2U4H1_9LAMI</name>
<dbReference type="SUPFAM" id="SSF54534">
    <property type="entry name" value="FKBP-like"/>
    <property type="match status" value="1"/>
</dbReference>
<evidence type="ECO:0000256" key="6">
    <source>
        <dbReference type="SAM" id="MobiDB-lite"/>
    </source>
</evidence>
<evidence type="ECO:0000256" key="4">
    <source>
        <dbReference type="ARBA" id="ARBA00023235"/>
    </source>
</evidence>
<feature type="region of interest" description="Disordered" evidence="6">
    <location>
        <begin position="398"/>
        <end position="436"/>
    </location>
</feature>
<protein>
    <recommendedName>
        <fullName evidence="2 5">peptidylprolyl isomerase</fullName>
        <ecNumber evidence="2 5">5.2.1.8</ecNumber>
    </recommendedName>
</protein>